<dbReference type="SUPFAM" id="SSF51182">
    <property type="entry name" value="RmlC-like cupins"/>
    <property type="match status" value="1"/>
</dbReference>
<dbReference type="RefSeq" id="WP_371734742.1">
    <property type="nucleotide sequence ID" value="NZ_JBGONM010000008.1"/>
</dbReference>
<dbReference type="InterPro" id="IPR011051">
    <property type="entry name" value="RmlC_Cupin_sf"/>
</dbReference>
<comment type="caution">
    <text evidence="1">The sequence shown here is derived from an EMBL/GenBank/DDBJ whole genome shotgun (WGS) entry which is preliminary data.</text>
</comment>
<evidence type="ECO:0000313" key="2">
    <source>
        <dbReference type="Proteomes" id="UP001569154"/>
    </source>
</evidence>
<gene>
    <name evidence="1" type="ORF">ACED35_04965</name>
</gene>
<protein>
    <submittedName>
        <fullName evidence="1">Uncharacterized protein</fullName>
    </submittedName>
</protein>
<dbReference type="Proteomes" id="UP001569154">
    <property type="component" value="Unassembled WGS sequence"/>
</dbReference>
<reference evidence="1 2" key="1">
    <citation type="submission" date="2024-06" db="EMBL/GenBank/DDBJ databases">
        <authorList>
            <person name="Steensen K."/>
            <person name="Seneca J."/>
            <person name="Bartlau N."/>
            <person name="Yu A.X."/>
            <person name="Polz M.F."/>
        </authorList>
    </citation>
    <scope>NUCLEOTIDE SEQUENCE [LARGE SCALE GENOMIC DNA]</scope>
    <source>
        <strain evidence="1 2">1F260</strain>
    </source>
</reference>
<proteinExistence type="predicted"/>
<evidence type="ECO:0000313" key="1">
    <source>
        <dbReference type="EMBL" id="MEZ8080452.1"/>
    </source>
</evidence>
<dbReference type="InterPro" id="IPR014710">
    <property type="entry name" value="RmlC-like_jellyroll"/>
</dbReference>
<keyword evidence="2" id="KW-1185">Reference proteome</keyword>
<name>A0ABV4KYB0_9GAMM</name>
<sequence>MVDDNRFEVEPGSVVRVSPEGVRCWRNTSDEPLYYAVLQVKEGKEVIKTTIEDGRGVNQPVEW</sequence>
<dbReference type="Gene3D" id="2.60.120.10">
    <property type="entry name" value="Jelly Rolls"/>
    <property type="match status" value="1"/>
</dbReference>
<accession>A0ABV4KYB0</accession>
<dbReference type="EMBL" id="JBGONM010000008">
    <property type="protein sequence ID" value="MEZ8080452.1"/>
    <property type="molecule type" value="Genomic_DNA"/>
</dbReference>
<organism evidence="1 2">
    <name type="scientific">Enterovibrio norvegicus</name>
    <dbReference type="NCBI Taxonomy" id="188144"/>
    <lineage>
        <taxon>Bacteria</taxon>
        <taxon>Pseudomonadati</taxon>
        <taxon>Pseudomonadota</taxon>
        <taxon>Gammaproteobacteria</taxon>
        <taxon>Vibrionales</taxon>
        <taxon>Vibrionaceae</taxon>
        <taxon>Enterovibrio</taxon>
    </lineage>
</organism>